<evidence type="ECO:0000313" key="2">
    <source>
        <dbReference type="Proteomes" id="UP000007575"/>
    </source>
</evidence>
<accession>H8H210</accession>
<organism evidence="1 2">
    <name type="scientific">Deinococcus gobiensis (strain DSM 21396 / JCM 16679 / CGMCC 1.7299 / I-0)</name>
    <dbReference type="NCBI Taxonomy" id="745776"/>
    <lineage>
        <taxon>Bacteria</taxon>
        <taxon>Thermotogati</taxon>
        <taxon>Deinococcota</taxon>
        <taxon>Deinococci</taxon>
        <taxon>Deinococcales</taxon>
        <taxon>Deinococcaceae</taxon>
        <taxon>Deinococcus</taxon>
    </lineage>
</organism>
<dbReference type="KEGG" id="dgo:DGo_PB0288"/>
<keyword evidence="1" id="KW-0614">Plasmid</keyword>
<dbReference type="HOGENOM" id="CLU_3215248_0_0_0"/>
<reference evidence="1 2" key="1">
    <citation type="journal article" date="2012" name="PLoS ONE">
        <title>Genome sequence and transcriptome analysis of the radioresistant bacterium Deinococcus gobiensis: insights into the extreme environmental adaptations.</title>
        <authorList>
            <person name="Yuan M."/>
            <person name="Chen M."/>
            <person name="Zhang W."/>
            <person name="Lu W."/>
            <person name="Wang J."/>
            <person name="Yang M."/>
            <person name="Zhao P."/>
            <person name="Tang R."/>
            <person name="Li X."/>
            <person name="Hao Y."/>
            <person name="Zhou Z."/>
            <person name="Zhan Y."/>
            <person name="Yu H."/>
            <person name="Teng C."/>
            <person name="Yan Y."/>
            <person name="Ping S."/>
            <person name="Wang Y."/>
            <person name="Lin M."/>
        </authorList>
    </citation>
    <scope>NUCLEOTIDE SEQUENCE [LARGE SCALE GENOMIC DNA]</scope>
    <source>
        <strain evidence="2">DSM 21396 / JCM 16679 / CGMCC 1.7299 / I-0</strain>
        <plasmid evidence="1">P2</plasmid>
    </source>
</reference>
<proteinExistence type="predicted"/>
<sequence>MGSGWAAPHCLTLQLRNRSSKHRSEVATTTLFQRNLAEFIIPLG</sequence>
<dbReference type="Proteomes" id="UP000007575">
    <property type="component" value="Plasmid P2"/>
</dbReference>
<geneLocation type="plasmid" evidence="1 2">
    <name>P2</name>
</geneLocation>
<dbReference type="EMBL" id="CP002193">
    <property type="protein sequence ID" value="AFD27557.1"/>
    <property type="molecule type" value="Genomic_DNA"/>
</dbReference>
<name>H8H210_DEIGI</name>
<keyword evidence="2" id="KW-1185">Reference proteome</keyword>
<gene>
    <name evidence="1" type="ordered locus">DGo_PB0288</name>
</gene>
<dbReference type="AlphaFoldDB" id="H8H210"/>
<protein>
    <submittedName>
        <fullName evidence="1">Uncharacterized protein</fullName>
    </submittedName>
</protein>
<evidence type="ECO:0000313" key="1">
    <source>
        <dbReference type="EMBL" id="AFD27557.1"/>
    </source>
</evidence>